<evidence type="ECO:0000313" key="2">
    <source>
        <dbReference type="EMBL" id="MTV36243.1"/>
    </source>
</evidence>
<sequence length="199" mass="20784">MAILNVAIGTGWMGMRRRAKALLLGCALLTAPQRPAAGEAGVGTVEAQVKAAYIYRFAEHIEWPAEAFASPTAPLTIAVVEAEQVAAELNQLRQTRQIKGRAVSVRTLRAGDAAGGVQVLYIGALDGGRLKRTLEAAPGAGVLAITDGAGTLAAGSAISFVQIDNRIRFDVSLAHAERNGLKISARLLAVAHKIEGEKP</sequence>
<accession>A0A6L6PBM6</accession>
<name>A0A6L6PBM6_9BURK</name>
<dbReference type="Pfam" id="PF13689">
    <property type="entry name" value="DUF4154"/>
    <property type="match status" value="1"/>
</dbReference>
<evidence type="ECO:0000256" key="1">
    <source>
        <dbReference type="SAM" id="SignalP"/>
    </source>
</evidence>
<dbReference type="RefSeq" id="WP_155461588.1">
    <property type="nucleotide sequence ID" value="NZ_WNKY01000001.1"/>
</dbReference>
<feature type="chain" id="PRO_5026862955" evidence="1">
    <location>
        <begin position="37"/>
        <end position="199"/>
    </location>
</feature>
<keyword evidence="3" id="KW-1185">Reference proteome</keyword>
<dbReference type="EMBL" id="WNKY01000001">
    <property type="protein sequence ID" value="MTV36243.1"/>
    <property type="molecule type" value="Genomic_DNA"/>
</dbReference>
<feature type="signal peptide" evidence="1">
    <location>
        <begin position="1"/>
        <end position="36"/>
    </location>
</feature>
<dbReference type="Proteomes" id="UP000475582">
    <property type="component" value="Unassembled WGS sequence"/>
</dbReference>
<keyword evidence="1" id="KW-0732">Signal</keyword>
<dbReference type="OrthoDB" id="277577at2"/>
<comment type="caution">
    <text evidence="2">The sequence shown here is derived from an EMBL/GenBank/DDBJ whole genome shotgun (WGS) entry which is preliminary data.</text>
</comment>
<dbReference type="InterPro" id="IPR025293">
    <property type="entry name" value="YfiR/HmsC-like"/>
</dbReference>
<gene>
    <name evidence="2" type="ORF">GM676_01440</name>
</gene>
<reference evidence="2 3" key="1">
    <citation type="submission" date="2019-11" db="EMBL/GenBank/DDBJ databases">
        <title>Type strains purchased from KCTC, JCM and DSMZ.</title>
        <authorList>
            <person name="Lu H."/>
        </authorList>
    </citation>
    <scope>NUCLEOTIDE SEQUENCE [LARGE SCALE GENOMIC DNA]</scope>
    <source>
        <strain evidence="2 3">KCTC 22382</strain>
    </source>
</reference>
<evidence type="ECO:0000313" key="3">
    <source>
        <dbReference type="Proteomes" id="UP000475582"/>
    </source>
</evidence>
<organism evidence="2 3">
    <name type="scientific">Duganella radicis</name>
    <dbReference type="NCBI Taxonomy" id="551988"/>
    <lineage>
        <taxon>Bacteria</taxon>
        <taxon>Pseudomonadati</taxon>
        <taxon>Pseudomonadota</taxon>
        <taxon>Betaproteobacteria</taxon>
        <taxon>Burkholderiales</taxon>
        <taxon>Oxalobacteraceae</taxon>
        <taxon>Telluria group</taxon>
        <taxon>Duganella</taxon>
    </lineage>
</organism>
<dbReference type="AlphaFoldDB" id="A0A6L6PBM6"/>
<protein>
    <submittedName>
        <fullName evidence="2">DUF4154 domain-containing protein</fullName>
    </submittedName>
</protein>
<proteinExistence type="predicted"/>